<evidence type="ECO:0000259" key="1">
    <source>
        <dbReference type="Pfam" id="PF00881"/>
    </source>
</evidence>
<accession>A0A7M1UPQ4</accession>
<dbReference type="OrthoDB" id="10206at2157"/>
<protein>
    <submittedName>
        <fullName evidence="2">SagB/ThcOx family dehydrogenase</fullName>
    </submittedName>
</protein>
<dbReference type="InterPro" id="IPR052544">
    <property type="entry name" value="Bacteriocin_Proc_Enz"/>
</dbReference>
<dbReference type="NCBIfam" id="TIGR03605">
    <property type="entry name" value="antibiot_sagB"/>
    <property type="match status" value="1"/>
</dbReference>
<organism evidence="2 3">
    <name type="scientific">Thermosphaera chiliense</name>
    <dbReference type="NCBI Taxonomy" id="3402707"/>
    <lineage>
        <taxon>Archaea</taxon>
        <taxon>Thermoproteota</taxon>
        <taxon>Thermoprotei</taxon>
        <taxon>Desulfurococcales</taxon>
        <taxon>Desulfurococcaceae</taxon>
        <taxon>Thermosphaera</taxon>
    </lineage>
</organism>
<dbReference type="RefSeq" id="WP_193435881.1">
    <property type="nucleotide sequence ID" value="NZ_CP063144.1"/>
</dbReference>
<dbReference type="Proteomes" id="UP000593766">
    <property type="component" value="Chromosome"/>
</dbReference>
<name>A0A7M1UPQ4_9CREN</name>
<dbReference type="AlphaFoldDB" id="A0A7M1UPQ4"/>
<dbReference type="InterPro" id="IPR020051">
    <property type="entry name" value="SagB-type_dehydrogenase"/>
</dbReference>
<dbReference type="GeneID" id="59454833"/>
<gene>
    <name evidence="2" type="ORF">IMZ38_05405</name>
</gene>
<keyword evidence="3" id="KW-1185">Reference proteome</keyword>
<sequence>MSSKIMLPKPNNETCLGRLLKERRSVRSYKESSLTLQELSSLLWFTYGCVEPDCERRTSPSAGATYPFEIYVSVRNNGVEGVEPGIYHYDAERNELVEVLKGDFSRQLAKACMGQRWVLNAPINIILVAVAERTTGYYGERGWRYIFNEAGHIGQNIYLASVEMGLGTVAVGAFNDDQVSKLLSLPEGYEPVYVFPVGRVK</sequence>
<feature type="domain" description="Nitroreductase" evidence="1">
    <location>
        <begin position="20"/>
        <end position="199"/>
    </location>
</feature>
<dbReference type="Pfam" id="PF00881">
    <property type="entry name" value="Nitroreductase"/>
    <property type="match status" value="1"/>
</dbReference>
<dbReference type="GO" id="GO:0016491">
    <property type="term" value="F:oxidoreductase activity"/>
    <property type="evidence" value="ECO:0007669"/>
    <property type="project" value="InterPro"/>
</dbReference>
<evidence type="ECO:0000313" key="2">
    <source>
        <dbReference type="EMBL" id="QOR94076.1"/>
    </source>
</evidence>
<dbReference type="PANTHER" id="PTHR43745:SF2">
    <property type="entry name" value="NITROREDUCTASE MJ1384-RELATED"/>
    <property type="match status" value="1"/>
</dbReference>
<dbReference type="InterPro" id="IPR000415">
    <property type="entry name" value="Nitroreductase-like"/>
</dbReference>
<dbReference type="Gene3D" id="3.40.109.10">
    <property type="entry name" value="NADH Oxidase"/>
    <property type="match status" value="1"/>
</dbReference>
<proteinExistence type="predicted"/>
<dbReference type="PANTHER" id="PTHR43745">
    <property type="entry name" value="NITROREDUCTASE MJ1384-RELATED"/>
    <property type="match status" value="1"/>
</dbReference>
<reference evidence="2 3" key="1">
    <citation type="submission" date="2020-10" db="EMBL/GenBank/DDBJ databases">
        <title>Complete genome sequence of Thermosphaera aggregans strain 3507.</title>
        <authorList>
            <person name="Zayulina K.S."/>
            <person name="Elcheninov A.G."/>
            <person name="Toshchakov S.V."/>
            <person name="Kublanov I.V."/>
            <person name="Kochetkova T.V."/>
        </authorList>
    </citation>
    <scope>NUCLEOTIDE SEQUENCE [LARGE SCALE GENOMIC DNA]</scope>
    <source>
        <strain evidence="2 3">3507</strain>
    </source>
</reference>
<dbReference type="KEGG" id="tcs:IMZ38_05405"/>
<dbReference type="InterPro" id="IPR029479">
    <property type="entry name" value="Nitroreductase"/>
</dbReference>
<dbReference type="EMBL" id="CP063144">
    <property type="protein sequence ID" value="QOR94076.1"/>
    <property type="molecule type" value="Genomic_DNA"/>
</dbReference>
<dbReference type="SUPFAM" id="SSF55469">
    <property type="entry name" value="FMN-dependent nitroreductase-like"/>
    <property type="match status" value="1"/>
</dbReference>
<evidence type="ECO:0000313" key="3">
    <source>
        <dbReference type="Proteomes" id="UP000593766"/>
    </source>
</evidence>
<dbReference type="CDD" id="cd02142">
    <property type="entry name" value="McbC_SagB-like_oxidoreductase"/>
    <property type="match status" value="1"/>
</dbReference>